<evidence type="ECO:0000313" key="4">
    <source>
        <dbReference type="EMBL" id="RZC66006.1"/>
    </source>
</evidence>
<feature type="domain" description="Amine oxidase" evidence="3">
    <location>
        <begin position="28"/>
        <end position="66"/>
    </location>
</feature>
<dbReference type="Proteomes" id="UP000316621">
    <property type="component" value="Chromosome 6"/>
</dbReference>
<dbReference type="InterPro" id="IPR050281">
    <property type="entry name" value="Flavin_monoamine_oxidase"/>
</dbReference>
<evidence type="ECO:0000313" key="5">
    <source>
        <dbReference type="Proteomes" id="UP000316621"/>
    </source>
</evidence>
<keyword evidence="5" id="KW-1185">Reference proteome</keyword>
<dbReference type="GO" id="GO:0005777">
    <property type="term" value="C:peroxisome"/>
    <property type="evidence" value="ECO:0007669"/>
    <property type="project" value="TreeGrafter"/>
</dbReference>
<gene>
    <name evidence="4" type="ORF">C5167_009696</name>
</gene>
<keyword evidence="2" id="KW-0560">Oxidoreductase</keyword>
<dbReference type="EMBL" id="CM010720">
    <property type="protein sequence ID" value="RZC66006.1"/>
    <property type="molecule type" value="Genomic_DNA"/>
</dbReference>
<dbReference type="GO" id="GO:0006598">
    <property type="term" value="P:polyamine catabolic process"/>
    <property type="evidence" value="ECO:0007669"/>
    <property type="project" value="TreeGrafter"/>
</dbReference>
<dbReference type="Pfam" id="PF01593">
    <property type="entry name" value="Amino_oxidase"/>
    <property type="match status" value="1"/>
</dbReference>
<dbReference type="Gene3D" id="3.50.50.60">
    <property type="entry name" value="FAD/NAD(P)-binding domain"/>
    <property type="match status" value="1"/>
</dbReference>
<comment type="similarity">
    <text evidence="1">Belongs to the flavin monoamine oxidase family.</text>
</comment>
<dbReference type="AlphaFoldDB" id="A0A4Y7JZL3"/>
<proteinExistence type="inferred from homology"/>
<dbReference type="STRING" id="3469.A0A4Y7JZL3"/>
<dbReference type="Gramene" id="RZC66006">
    <property type="protein sequence ID" value="RZC66006"/>
    <property type="gene ID" value="C5167_009696"/>
</dbReference>
<reference evidence="4 5" key="1">
    <citation type="journal article" date="2018" name="Science">
        <title>The opium poppy genome and morphinan production.</title>
        <authorList>
            <person name="Guo L."/>
            <person name="Winzer T."/>
            <person name="Yang X."/>
            <person name="Li Y."/>
            <person name="Ning Z."/>
            <person name="He Z."/>
            <person name="Teodor R."/>
            <person name="Lu Y."/>
            <person name="Bowser T.A."/>
            <person name="Graham I.A."/>
            <person name="Ye K."/>
        </authorList>
    </citation>
    <scope>NUCLEOTIDE SEQUENCE [LARGE SCALE GENOMIC DNA]</scope>
    <source>
        <strain evidence="5">cv. HN1</strain>
        <tissue evidence="4">Leaves</tissue>
    </source>
</reference>
<dbReference type="PANTHER" id="PTHR10742:SF386">
    <property type="entry name" value="LYSINE-SPECIFIC HISTONE DEMETHYLASE 1A"/>
    <property type="match status" value="1"/>
</dbReference>
<organism evidence="4 5">
    <name type="scientific">Papaver somniferum</name>
    <name type="common">Opium poppy</name>
    <dbReference type="NCBI Taxonomy" id="3469"/>
    <lineage>
        <taxon>Eukaryota</taxon>
        <taxon>Viridiplantae</taxon>
        <taxon>Streptophyta</taxon>
        <taxon>Embryophyta</taxon>
        <taxon>Tracheophyta</taxon>
        <taxon>Spermatophyta</taxon>
        <taxon>Magnoliopsida</taxon>
        <taxon>Ranunculales</taxon>
        <taxon>Papaveraceae</taxon>
        <taxon>Papaveroideae</taxon>
        <taxon>Papaver</taxon>
    </lineage>
</organism>
<name>A0A4Y7JZL3_PAPSO</name>
<evidence type="ECO:0000256" key="1">
    <source>
        <dbReference type="ARBA" id="ARBA00005995"/>
    </source>
</evidence>
<dbReference type="GO" id="GO:0046592">
    <property type="term" value="F:polyamine oxidase activity"/>
    <property type="evidence" value="ECO:0007669"/>
    <property type="project" value="TreeGrafter"/>
</dbReference>
<dbReference type="SUPFAM" id="SSF51905">
    <property type="entry name" value="FAD/NAD(P)-binding domain"/>
    <property type="match status" value="1"/>
</dbReference>
<evidence type="ECO:0000259" key="3">
    <source>
        <dbReference type="Pfam" id="PF01593"/>
    </source>
</evidence>
<dbReference type="InterPro" id="IPR002937">
    <property type="entry name" value="Amino_oxidase"/>
</dbReference>
<protein>
    <recommendedName>
        <fullName evidence="3">Amine oxidase domain-containing protein</fullName>
    </recommendedName>
</protein>
<sequence length="76" mass="8428">MESQNQSSFFSLERKQFTRSVIVIGGGFAGISAARALHDASIQVVLLESRDRLGGRVYTDYSFGCMVSAKRIPWQV</sequence>
<dbReference type="InterPro" id="IPR036188">
    <property type="entry name" value="FAD/NAD-bd_sf"/>
</dbReference>
<accession>A0A4Y7JZL3</accession>
<dbReference type="PANTHER" id="PTHR10742">
    <property type="entry name" value="FLAVIN MONOAMINE OXIDASE"/>
    <property type="match status" value="1"/>
</dbReference>
<evidence type="ECO:0000256" key="2">
    <source>
        <dbReference type="ARBA" id="ARBA00023002"/>
    </source>
</evidence>